<dbReference type="GO" id="GO:0030247">
    <property type="term" value="F:polysaccharide binding"/>
    <property type="evidence" value="ECO:0007669"/>
    <property type="project" value="InterPro"/>
</dbReference>
<evidence type="ECO:0000256" key="1">
    <source>
        <dbReference type="ARBA" id="ARBA00004479"/>
    </source>
</evidence>
<evidence type="ECO:0000256" key="3">
    <source>
        <dbReference type="ARBA" id="ARBA00022679"/>
    </source>
</evidence>
<dbReference type="InterPro" id="IPR025287">
    <property type="entry name" value="WAK_GUB"/>
</dbReference>
<dbReference type="Gene3D" id="3.30.200.20">
    <property type="entry name" value="Phosphorylase Kinase, domain 1"/>
    <property type="match status" value="1"/>
</dbReference>
<keyword evidence="9 13" id="KW-1133">Transmembrane helix</keyword>
<evidence type="ECO:0000259" key="15">
    <source>
        <dbReference type="PROSITE" id="PS50011"/>
    </source>
</evidence>
<evidence type="ECO:0000313" key="16">
    <source>
        <dbReference type="EMBL" id="VAH78845.1"/>
    </source>
</evidence>
<keyword evidence="6 12" id="KW-0547">Nucleotide-binding</keyword>
<evidence type="ECO:0000256" key="8">
    <source>
        <dbReference type="ARBA" id="ARBA00022840"/>
    </source>
</evidence>
<dbReference type="PROSITE" id="PS00107">
    <property type="entry name" value="PROTEIN_KINASE_ATP"/>
    <property type="match status" value="1"/>
</dbReference>
<dbReference type="FunFam" id="1.10.510.10:FF:000590">
    <property type="entry name" value="PR5-like receptor kinase"/>
    <property type="match status" value="1"/>
</dbReference>
<evidence type="ECO:0000256" key="13">
    <source>
        <dbReference type="SAM" id="Phobius"/>
    </source>
</evidence>
<reference evidence="16 17" key="1">
    <citation type="submission" date="2017-09" db="EMBL/GenBank/DDBJ databases">
        <authorList>
            <consortium name="International Durum Wheat Genome Sequencing Consortium (IDWGSC)"/>
            <person name="Milanesi L."/>
        </authorList>
    </citation>
    <scope>NUCLEOTIDE SEQUENCE [LARGE SCALE GENOMIC DNA]</scope>
    <source>
        <strain evidence="17">cv. Svevo</strain>
    </source>
</reference>
<keyword evidence="8 12" id="KW-0067">ATP-binding</keyword>
<dbReference type="InterPro" id="IPR017441">
    <property type="entry name" value="Protein_kinase_ATP_BS"/>
</dbReference>
<dbReference type="GO" id="GO:0005524">
    <property type="term" value="F:ATP binding"/>
    <property type="evidence" value="ECO:0007669"/>
    <property type="project" value="UniProtKB-UniRule"/>
</dbReference>
<evidence type="ECO:0000313" key="17">
    <source>
        <dbReference type="Proteomes" id="UP000324705"/>
    </source>
</evidence>
<dbReference type="InterPro" id="IPR001245">
    <property type="entry name" value="Ser-Thr/Tyr_kinase_cat_dom"/>
</dbReference>
<evidence type="ECO:0000256" key="7">
    <source>
        <dbReference type="ARBA" id="ARBA00022777"/>
    </source>
</evidence>
<dbReference type="GO" id="GO:0004674">
    <property type="term" value="F:protein serine/threonine kinase activity"/>
    <property type="evidence" value="ECO:0007669"/>
    <property type="project" value="UniProtKB-KW"/>
</dbReference>
<keyword evidence="4 13" id="KW-0812">Transmembrane</keyword>
<dbReference type="InterPro" id="IPR008271">
    <property type="entry name" value="Ser/Thr_kinase_AS"/>
</dbReference>
<organism evidence="16 17">
    <name type="scientific">Triticum turgidum subsp. durum</name>
    <name type="common">Durum wheat</name>
    <name type="synonym">Triticum durum</name>
    <dbReference type="NCBI Taxonomy" id="4567"/>
    <lineage>
        <taxon>Eukaryota</taxon>
        <taxon>Viridiplantae</taxon>
        <taxon>Streptophyta</taxon>
        <taxon>Embryophyta</taxon>
        <taxon>Tracheophyta</taxon>
        <taxon>Spermatophyta</taxon>
        <taxon>Magnoliopsida</taxon>
        <taxon>Liliopsida</taxon>
        <taxon>Poales</taxon>
        <taxon>Poaceae</taxon>
        <taxon>BOP clade</taxon>
        <taxon>Pooideae</taxon>
        <taxon>Triticodae</taxon>
        <taxon>Triticeae</taxon>
        <taxon>Triticinae</taxon>
        <taxon>Triticum</taxon>
    </lineage>
</organism>
<dbReference type="Gene3D" id="1.10.510.10">
    <property type="entry name" value="Transferase(Phosphotransferase) domain 1"/>
    <property type="match status" value="1"/>
</dbReference>
<gene>
    <name evidence="16" type="ORF">TRITD_3Bv1G155110</name>
</gene>
<dbReference type="Pfam" id="PF07714">
    <property type="entry name" value="PK_Tyr_Ser-Thr"/>
    <property type="match status" value="1"/>
</dbReference>
<sequence length="655" mass="72945">MAHLPVPPHSLFLLFLAVHVFLACHGSPLPPSNAYNDSVCLESFRCGSVDIRYPFYLSNSTEAAPDYTSYSCGYTDLKIFCQGEGATAIAILQLGQDELHNYTVLNIFYENHAIILRDTEALISGGKCPTVSHNVTFDREWLNYTDSLEELTFFFGCYSDHQPPDSLVETFQIDCKGFNPPAGSGDGVSFVFTSEEGNVSREYELAEYCKRKVIVPVLEKNALRSGPLVLPRDYGVVLEQGFELEWKQSKEQQCNLCEESRKGLCAYNEKKEFLSCLCSGGICSSSDATAAYPKPPSSGRQHSKKTMTIYTIAGSSICLLFFAFWLGYKKYRSKGKSKETARIESFLQKNGTVHPKRYTYAQVKRMTRSFAEKLGQGGFGAVYRGDLSDGRQIAVKMLKDFKTDGEDFINELASISRTSHVNVVTLLGFCLEGSKRALIYDYMPNGSLERYAFKDGSQGGNILGWEKLFEIAVGIARGLEYLHRGCNTRIVHFDIKPHNILLDQNFCPKISDFGLAKLCLNKESVISIGGARGTIGYIAPEVYSKQFGAVSSKSDVYSYGMMVLEMVGARDKNISPNTESSSQYFPQWIYEHLDEYCISASEINGEITEVVRKMIVVGLWCIQLSSADRPTMTRVVEMLEGSTTGLELPPKVLLS</sequence>
<evidence type="ECO:0000256" key="10">
    <source>
        <dbReference type="ARBA" id="ARBA00023136"/>
    </source>
</evidence>
<dbReference type="InterPro" id="IPR032872">
    <property type="entry name" value="WAK_assoc_C"/>
</dbReference>
<keyword evidence="11" id="KW-0325">Glycoprotein</keyword>
<evidence type="ECO:0000256" key="9">
    <source>
        <dbReference type="ARBA" id="ARBA00022989"/>
    </source>
</evidence>
<keyword evidence="2" id="KW-0723">Serine/threonine-protein kinase</keyword>
<dbReference type="AlphaFoldDB" id="A0A9R1QLK6"/>
<dbReference type="GO" id="GO:0016020">
    <property type="term" value="C:membrane"/>
    <property type="evidence" value="ECO:0007669"/>
    <property type="project" value="UniProtKB-SubCell"/>
</dbReference>
<feature type="transmembrane region" description="Helical" evidence="13">
    <location>
        <begin position="307"/>
        <end position="328"/>
    </location>
</feature>
<dbReference type="Gramene" id="TRITD3Bv1G155110.2">
    <property type="protein sequence ID" value="TRITD3Bv1G155110.2"/>
    <property type="gene ID" value="TRITD3Bv1G155110"/>
</dbReference>
<dbReference type="InterPro" id="IPR045874">
    <property type="entry name" value="LRK10/LRL21-25-like"/>
</dbReference>
<keyword evidence="7" id="KW-0418">Kinase</keyword>
<evidence type="ECO:0000256" key="14">
    <source>
        <dbReference type="SAM" id="SignalP"/>
    </source>
</evidence>
<feature type="domain" description="Protein kinase" evidence="15">
    <location>
        <begin position="368"/>
        <end position="646"/>
    </location>
</feature>
<keyword evidence="10 13" id="KW-0472">Membrane</keyword>
<dbReference type="CDD" id="cd14066">
    <property type="entry name" value="STKc_IRAK"/>
    <property type="match status" value="1"/>
</dbReference>
<evidence type="ECO:0000256" key="12">
    <source>
        <dbReference type="PROSITE-ProRule" id="PRU10141"/>
    </source>
</evidence>
<keyword evidence="3" id="KW-0808">Transferase</keyword>
<dbReference type="Pfam" id="PF13947">
    <property type="entry name" value="GUB_WAK_bind"/>
    <property type="match status" value="1"/>
</dbReference>
<dbReference type="PROSITE" id="PS50011">
    <property type="entry name" value="PROTEIN_KINASE_DOM"/>
    <property type="match status" value="1"/>
</dbReference>
<dbReference type="Pfam" id="PF14380">
    <property type="entry name" value="WAK_assoc"/>
    <property type="match status" value="1"/>
</dbReference>
<dbReference type="SMART" id="SM00220">
    <property type="entry name" value="S_TKc"/>
    <property type="match status" value="1"/>
</dbReference>
<dbReference type="PROSITE" id="PS00108">
    <property type="entry name" value="PROTEIN_KINASE_ST"/>
    <property type="match status" value="1"/>
</dbReference>
<name>A0A9R1QLK6_TRITD</name>
<evidence type="ECO:0000256" key="2">
    <source>
        <dbReference type="ARBA" id="ARBA00022527"/>
    </source>
</evidence>
<feature type="signal peptide" evidence="14">
    <location>
        <begin position="1"/>
        <end position="26"/>
    </location>
</feature>
<feature type="chain" id="PRO_5040437543" description="Protein kinase domain-containing protein" evidence="14">
    <location>
        <begin position="27"/>
        <end position="655"/>
    </location>
</feature>
<dbReference type="InterPro" id="IPR000719">
    <property type="entry name" value="Prot_kinase_dom"/>
</dbReference>
<evidence type="ECO:0000256" key="5">
    <source>
        <dbReference type="ARBA" id="ARBA00022729"/>
    </source>
</evidence>
<keyword evidence="17" id="KW-1185">Reference proteome</keyword>
<protein>
    <recommendedName>
        <fullName evidence="15">Protein kinase domain-containing protein</fullName>
    </recommendedName>
</protein>
<dbReference type="EMBL" id="LT934116">
    <property type="protein sequence ID" value="VAH78845.1"/>
    <property type="molecule type" value="Genomic_DNA"/>
</dbReference>
<keyword evidence="5 14" id="KW-0732">Signal</keyword>
<accession>A0A9R1QLK6</accession>
<dbReference type="SUPFAM" id="SSF56112">
    <property type="entry name" value="Protein kinase-like (PK-like)"/>
    <property type="match status" value="1"/>
</dbReference>
<dbReference type="PANTHER" id="PTHR27009">
    <property type="entry name" value="RUST RESISTANCE KINASE LR10-RELATED"/>
    <property type="match status" value="1"/>
</dbReference>
<evidence type="ECO:0000256" key="11">
    <source>
        <dbReference type="ARBA" id="ARBA00023180"/>
    </source>
</evidence>
<dbReference type="InterPro" id="IPR011009">
    <property type="entry name" value="Kinase-like_dom_sf"/>
</dbReference>
<evidence type="ECO:0000256" key="6">
    <source>
        <dbReference type="ARBA" id="ARBA00022741"/>
    </source>
</evidence>
<dbReference type="Proteomes" id="UP000324705">
    <property type="component" value="Chromosome 3B"/>
</dbReference>
<comment type="subcellular location">
    <subcellularLocation>
        <location evidence="1">Membrane</location>
        <topology evidence="1">Single-pass type I membrane protein</topology>
    </subcellularLocation>
</comment>
<proteinExistence type="predicted"/>
<evidence type="ECO:0000256" key="4">
    <source>
        <dbReference type="ARBA" id="ARBA00022692"/>
    </source>
</evidence>
<dbReference type="FunFam" id="3.30.200.20:FF:000178">
    <property type="entry name" value="serine/threonine-protein kinase PBS1-like"/>
    <property type="match status" value="1"/>
</dbReference>
<feature type="binding site" evidence="12">
    <location>
        <position position="396"/>
    </location>
    <ligand>
        <name>ATP</name>
        <dbReference type="ChEBI" id="CHEBI:30616"/>
    </ligand>
</feature>